<evidence type="ECO:0000256" key="7">
    <source>
        <dbReference type="SAM" id="Phobius"/>
    </source>
</evidence>
<feature type="transmembrane region" description="Helical" evidence="7">
    <location>
        <begin position="459"/>
        <end position="483"/>
    </location>
</feature>
<dbReference type="PROSITE" id="PS50850">
    <property type="entry name" value="MFS"/>
    <property type="match status" value="1"/>
</dbReference>
<evidence type="ECO:0000256" key="2">
    <source>
        <dbReference type="ARBA" id="ARBA00022448"/>
    </source>
</evidence>
<feature type="transmembrane region" description="Helical" evidence="7">
    <location>
        <begin position="95"/>
        <end position="119"/>
    </location>
</feature>
<sequence length="563" mass="60622">MNASTENLAATYAPPDSGVQKRVIFASSLGTMFEWYDFFLAGSLAVQISHSIFSGVNPTAAFIFTLLSFAAGFAVRPFGALVFGRIGDMVGRKYTFLVTISLMGGATFVIGLLPGYASIGLAAPIFFVAMRMLQGLALGGEYGGAVVYVAEHSSNETRGAKTAWIQATAALGLLLSLAVILPTRYILGETSFMAWGWRVPFLVSLILLTVSLWIRVKLHESPEFERMKRKGTTSKSPISEAFGQWRNLKLVLLGLFGMVMGQAVVWYAGQFYSMFFLTQTLKVDGGTANLLIIVATIITTPFYVIFGKLSDRIGRKPVFLAGCLLAALFFFPLFKGLTHFANPALEAAQQKAPITVRADPRECSFQFNPAGASKFVSSCDIARSAITKAGLNYTDEPSSKGELAQIRIGQRVITSFDGNASNAAVLSKAFDADIAKALHDAGYETGPADPARINKPMTILLIVLLMLFGTMTYGPIAAMLVELFPSRIRYTAMSLPYHVGIGWFGGFLPAASFAISAASGDIYSGLWYPVCLAAVCFVVCLLFVKESKGADIYTSGAHQQKTA</sequence>
<evidence type="ECO:0000256" key="5">
    <source>
        <dbReference type="ARBA" id="ARBA00022989"/>
    </source>
</evidence>
<dbReference type="RefSeq" id="WP_150589047.1">
    <property type="nucleotide sequence ID" value="NZ_CABPSH010000003.1"/>
</dbReference>
<dbReference type="Proteomes" id="UP000400981">
    <property type="component" value="Unassembled WGS sequence"/>
</dbReference>
<dbReference type="EMBL" id="CABPSH010000003">
    <property type="protein sequence ID" value="VVD95448.1"/>
    <property type="molecule type" value="Genomic_DNA"/>
</dbReference>
<evidence type="ECO:0000256" key="1">
    <source>
        <dbReference type="ARBA" id="ARBA00004651"/>
    </source>
</evidence>
<dbReference type="Pfam" id="PF00083">
    <property type="entry name" value="Sugar_tr"/>
    <property type="match status" value="2"/>
</dbReference>
<feature type="transmembrane region" description="Helical" evidence="7">
    <location>
        <begin position="125"/>
        <end position="150"/>
    </location>
</feature>
<proteinExistence type="predicted"/>
<reference evidence="9 10" key="1">
    <citation type="submission" date="2019-08" db="EMBL/GenBank/DDBJ databases">
        <authorList>
            <person name="Peeters C."/>
        </authorList>
    </citation>
    <scope>NUCLEOTIDE SEQUENCE [LARGE SCALE GENOMIC DNA]</scope>
    <source>
        <strain evidence="9 10">LMG 31012</strain>
    </source>
</reference>
<feature type="transmembrane region" description="Helical" evidence="7">
    <location>
        <begin position="250"/>
        <end position="268"/>
    </location>
</feature>
<feature type="transmembrane region" description="Helical" evidence="7">
    <location>
        <begin position="495"/>
        <end position="520"/>
    </location>
</feature>
<dbReference type="OrthoDB" id="6766492at2"/>
<feature type="transmembrane region" description="Helical" evidence="7">
    <location>
        <begin position="162"/>
        <end position="187"/>
    </location>
</feature>
<keyword evidence="3" id="KW-1003">Cell membrane</keyword>
<evidence type="ECO:0000313" key="9">
    <source>
        <dbReference type="EMBL" id="VVD95448.1"/>
    </source>
</evidence>
<comment type="subcellular location">
    <subcellularLocation>
        <location evidence="1">Cell membrane</location>
        <topology evidence="1">Multi-pass membrane protein</topology>
    </subcellularLocation>
</comment>
<evidence type="ECO:0000259" key="8">
    <source>
        <dbReference type="PROSITE" id="PS50850"/>
    </source>
</evidence>
<dbReference type="InterPro" id="IPR036259">
    <property type="entry name" value="MFS_trans_sf"/>
</dbReference>
<dbReference type="PANTHER" id="PTHR43045">
    <property type="entry name" value="SHIKIMATE TRANSPORTER"/>
    <property type="match status" value="1"/>
</dbReference>
<dbReference type="InterPro" id="IPR005828">
    <property type="entry name" value="MFS_sugar_transport-like"/>
</dbReference>
<accession>A0A5E4U8U8</accession>
<dbReference type="Gene3D" id="1.20.1250.20">
    <property type="entry name" value="MFS general substrate transporter like domains"/>
    <property type="match status" value="2"/>
</dbReference>
<feature type="transmembrane region" description="Helical" evidence="7">
    <location>
        <begin position="318"/>
        <end position="334"/>
    </location>
</feature>
<name>A0A5E4U8U8_9BURK</name>
<keyword evidence="10" id="KW-1185">Reference proteome</keyword>
<feature type="transmembrane region" description="Helical" evidence="7">
    <location>
        <begin position="526"/>
        <end position="544"/>
    </location>
</feature>
<feature type="transmembrane region" description="Helical" evidence="7">
    <location>
        <begin position="288"/>
        <end position="306"/>
    </location>
</feature>
<feature type="transmembrane region" description="Helical" evidence="7">
    <location>
        <begin position="35"/>
        <end position="53"/>
    </location>
</feature>
<evidence type="ECO:0000256" key="6">
    <source>
        <dbReference type="ARBA" id="ARBA00023136"/>
    </source>
</evidence>
<protein>
    <submittedName>
        <fullName evidence="9">Major facilitator transporter</fullName>
    </submittedName>
</protein>
<dbReference type="PROSITE" id="PS00217">
    <property type="entry name" value="SUGAR_TRANSPORT_2"/>
    <property type="match status" value="1"/>
</dbReference>
<keyword evidence="2" id="KW-0813">Transport</keyword>
<dbReference type="InterPro" id="IPR020846">
    <property type="entry name" value="MFS_dom"/>
</dbReference>
<dbReference type="SUPFAM" id="SSF103473">
    <property type="entry name" value="MFS general substrate transporter"/>
    <property type="match status" value="1"/>
</dbReference>
<evidence type="ECO:0000313" key="10">
    <source>
        <dbReference type="Proteomes" id="UP000400981"/>
    </source>
</evidence>
<feature type="transmembrane region" description="Helical" evidence="7">
    <location>
        <begin position="199"/>
        <end position="218"/>
    </location>
</feature>
<feature type="domain" description="Major facilitator superfamily (MFS) profile" evidence="8">
    <location>
        <begin position="23"/>
        <end position="548"/>
    </location>
</feature>
<keyword evidence="5 7" id="KW-1133">Transmembrane helix</keyword>
<dbReference type="PANTHER" id="PTHR43045:SF7">
    <property type="entry name" value="MAJOR FACILITATOR SUPERFAMILY TRANSPORTER"/>
    <property type="match status" value="1"/>
</dbReference>
<dbReference type="GO" id="GO:0005886">
    <property type="term" value="C:plasma membrane"/>
    <property type="evidence" value="ECO:0007669"/>
    <property type="project" value="UniProtKB-SubCell"/>
</dbReference>
<dbReference type="InterPro" id="IPR005829">
    <property type="entry name" value="Sugar_transporter_CS"/>
</dbReference>
<keyword evidence="4 7" id="KW-0812">Transmembrane</keyword>
<evidence type="ECO:0000256" key="3">
    <source>
        <dbReference type="ARBA" id="ARBA00022475"/>
    </source>
</evidence>
<gene>
    <name evidence="9" type="ORF">PEP31012_01829</name>
</gene>
<dbReference type="GO" id="GO:0022857">
    <property type="term" value="F:transmembrane transporter activity"/>
    <property type="evidence" value="ECO:0007669"/>
    <property type="project" value="InterPro"/>
</dbReference>
<evidence type="ECO:0000256" key="4">
    <source>
        <dbReference type="ARBA" id="ARBA00022692"/>
    </source>
</evidence>
<organism evidence="9 10">
    <name type="scientific">Pandoraea eparura</name>
    <dbReference type="NCBI Taxonomy" id="2508291"/>
    <lineage>
        <taxon>Bacteria</taxon>
        <taxon>Pseudomonadati</taxon>
        <taxon>Pseudomonadota</taxon>
        <taxon>Betaproteobacteria</taxon>
        <taxon>Burkholderiales</taxon>
        <taxon>Burkholderiaceae</taxon>
        <taxon>Pandoraea</taxon>
    </lineage>
</organism>
<feature type="transmembrane region" description="Helical" evidence="7">
    <location>
        <begin position="59"/>
        <end position="83"/>
    </location>
</feature>
<dbReference type="AlphaFoldDB" id="A0A5E4U8U8"/>
<keyword evidence="6 7" id="KW-0472">Membrane</keyword>